<feature type="region of interest" description="Disordered" evidence="1">
    <location>
        <begin position="29"/>
        <end position="129"/>
    </location>
</feature>
<protein>
    <submittedName>
        <fullName evidence="2">Uncharacterized protein</fullName>
    </submittedName>
</protein>
<evidence type="ECO:0000313" key="2">
    <source>
        <dbReference type="EMBL" id="KAF3494791.1"/>
    </source>
</evidence>
<dbReference type="Proteomes" id="UP000266723">
    <property type="component" value="Unassembled WGS sequence"/>
</dbReference>
<proteinExistence type="predicted"/>
<name>A0ABQ7AAY1_BRACR</name>
<evidence type="ECO:0000256" key="1">
    <source>
        <dbReference type="SAM" id="MobiDB-lite"/>
    </source>
</evidence>
<accession>A0ABQ7AAY1</accession>
<sequence>MLDSNQTSHISREPVADFKSVWNQVETVTGYRDRNLDRHLESKPPLHPSPRPSSGPHRLRFPRPQDLVPMGLLNTSGGNTQTLDRPRQGRNSHPRPPDLPCKRTTWLPRPARTKGFHPGLPKPQPSHHR</sequence>
<keyword evidence="3" id="KW-1185">Reference proteome</keyword>
<feature type="compositionally biased region" description="Polar residues" evidence="1">
    <location>
        <begin position="73"/>
        <end position="83"/>
    </location>
</feature>
<feature type="compositionally biased region" description="Basic and acidic residues" evidence="1">
    <location>
        <begin position="31"/>
        <end position="44"/>
    </location>
</feature>
<evidence type="ECO:0000313" key="3">
    <source>
        <dbReference type="Proteomes" id="UP000266723"/>
    </source>
</evidence>
<reference evidence="2 3" key="1">
    <citation type="journal article" date="2020" name="BMC Genomics">
        <title>Intraspecific diversification of the crop wild relative Brassica cretica Lam. using demographic model selection.</title>
        <authorList>
            <person name="Kioukis A."/>
            <person name="Michalopoulou V.A."/>
            <person name="Briers L."/>
            <person name="Pirintsos S."/>
            <person name="Studholme D.J."/>
            <person name="Pavlidis P."/>
            <person name="Sarris P.F."/>
        </authorList>
    </citation>
    <scope>NUCLEOTIDE SEQUENCE [LARGE SCALE GENOMIC DNA]</scope>
    <source>
        <strain evidence="3">cv. PFS-1207/04</strain>
    </source>
</reference>
<dbReference type="EMBL" id="QGKV02002055">
    <property type="protein sequence ID" value="KAF3494791.1"/>
    <property type="molecule type" value="Genomic_DNA"/>
</dbReference>
<comment type="caution">
    <text evidence="2">The sequence shown here is derived from an EMBL/GenBank/DDBJ whole genome shotgun (WGS) entry which is preliminary data.</text>
</comment>
<organism evidence="2 3">
    <name type="scientific">Brassica cretica</name>
    <name type="common">Mustard</name>
    <dbReference type="NCBI Taxonomy" id="69181"/>
    <lineage>
        <taxon>Eukaryota</taxon>
        <taxon>Viridiplantae</taxon>
        <taxon>Streptophyta</taxon>
        <taxon>Embryophyta</taxon>
        <taxon>Tracheophyta</taxon>
        <taxon>Spermatophyta</taxon>
        <taxon>Magnoliopsida</taxon>
        <taxon>eudicotyledons</taxon>
        <taxon>Gunneridae</taxon>
        <taxon>Pentapetalae</taxon>
        <taxon>rosids</taxon>
        <taxon>malvids</taxon>
        <taxon>Brassicales</taxon>
        <taxon>Brassicaceae</taxon>
        <taxon>Brassiceae</taxon>
        <taxon>Brassica</taxon>
    </lineage>
</organism>
<gene>
    <name evidence="2" type="ORF">DY000_02053030</name>
</gene>
<feature type="compositionally biased region" description="Pro residues" evidence="1">
    <location>
        <begin position="120"/>
        <end position="129"/>
    </location>
</feature>